<dbReference type="OrthoDB" id="8680520at2"/>
<dbReference type="Pfam" id="PF03631">
    <property type="entry name" value="Virul_fac_BrkB"/>
    <property type="match status" value="1"/>
</dbReference>
<dbReference type="PANTHER" id="PTHR30213:SF0">
    <property type="entry name" value="UPF0761 MEMBRANE PROTEIN YIHY"/>
    <property type="match status" value="1"/>
</dbReference>
<dbReference type="PIRSF" id="PIRSF035875">
    <property type="entry name" value="RNase_BN"/>
    <property type="match status" value="1"/>
</dbReference>
<accession>A0A2N5CF73</accession>
<feature type="transmembrane region" description="Helical" evidence="6">
    <location>
        <begin position="220"/>
        <end position="241"/>
    </location>
</feature>
<reference evidence="7 8" key="1">
    <citation type="submission" date="2017-12" db="EMBL/GenBank/DDBJ databases">
        <title>Genome sequence of the active heterotrophic nitrifier-denitrifier, Cupriavidus pauculus UM1.</title>
        <authorList>
            <person name="Putonti C."/>
            <person name="Castignetti D."/>
        </authorList>
    </citation>
    <scope>NUCLEOTIDE SEQUENCE [LARGE SCALE GENOMIC DNA]</scope>
    <source>
        <strain evidence="7 8">UM1</strain>
    </source>
</reference>
<dbReference type="RefSeq" id="WP_101681410.1">
    <property type="nucleotide sequence ID" value="NZ_PJRP01000003.1"/>
</dbReference>
<feature type="transmembrane region" description="Helical" evidence="6">
    <location>
        <begin position="253"/>
        <end position="273"/>
    </location>
</feature>
<evidence type="ECO:0000256" key="2">
    <source>
        <dbReference type="ARBA" id="ARBA00022475"/>
    </source>
</evidence>
<feature type="transmembrane region" description="Helical" evidence="6">
    <location>
        <begin position="138"/>
        <end position="168"/>
    </location>
</feature>
<name>A0A2N5CF73_9BURK</name>
<dbReference type="GO" id="GO:0005886">
    <property type="term" value="C:plasma membrane"/>
    <property type="evidence" value="ECO:0007669"/>
    <property type="project" value="UniProtKB-SubCell"/>
</dbReference>
<keyword evidence="4 6" id="KW-1133">Transmembrane helix</keyword>
<dbReference type="NCBIfam" id="TIGR00765">
    <property type="entry name" value="yihY_not_rbn"/>
    <property type="match status" value="1"/>
</dbReference>
<dbReference type="Proteomes" id="UP000234341">
    <property type="component" value="Unassembled WGS sequence"/>
</dbReference>
<evidence type="ECO:0000256" key="5">
    <source>
        <dbReference type="ARBA" id="ARBA00023136"/>
    </source>
</evidence>
<gene>
    <name evidence="7" type="ORF">CYJ10_10470</name>
</gene>
<comment type="subcellular location">
    <subcellularLocation>
        <location evidence="1">Cell membrane</location>
        <topology evidence="1">Multi-pass membrane protein</topology>
    </subcellularLocation>
</comment>
<sequence length="299" mass="33054">MQLLDARIRLVLRHPGRFLLDALGHFRANQGLLLAGAVAYYALLSIVPLLILMLIGLSQLVDPVELLETVERYLEWLLPGQSHALVTELARFLNNRGVIGWVLGITMIFFSSLAFTVLENAMSVIFIHRVAIRRRHFLVSAILPYCYILVLSVGLLIVTVVAGGLQTIGERHLEVLGHDWSLGRLSGWLLYGLGFLGEILLLTSIYLVMPVGRLSVRHALAGAVFAAVLWEISRHVLVWYFSTLSQVGKVYGSLTTAIVVLLSLEIAATLLLFGAQIIADFERGGETTHPTNEPKTFHT</sequence>
<evidence type="ECO:0000256" key="3">
    <source>
        <dbReference type="ARBA" id="ARBA00022692"/>
    </source>
</evidence>
<organism evidence="7 8">
    <name type="scientific">Cupriavidus pauculus</name>
    <dbReference type="NCBI Taxonomy" id="82633"/>
    <lineage>
        <taxon>Bacteria</taxon>
        <taxon>Pseudomonadati</taxon>
        <taxon>Pseudomonadota</taxon>
        <taxon>Betaproteobacteria</taxon>
        <taxon>Burkholderiales</taxon>
        <taxon>Burkholderiaceae</taxon>
        <taxon>Cupriavidus</taxon>
    </lineage>
</organism>
<dbReference type="AlphaFoldDB" id="A0A2N5CF73"/>
<keyword evidence="3 6" id="KW-0812">Transmembrane</keyword>
<keyword evidence="5 6" id="KW-0472">Membrane</keyword>
<keyword evidence="2" id="KW-1003">Cell membrane</keyword>
<evidence type="ECO:0000313" key="7">
    <source>
        <dbReference type="EMBL" id="PLQ00845.1"/>
    </source>
</evidence>
<evidence type="ECO:0000256" key="4">
    <source>
        <dbReference type="ARBA" id="ARBA00022989"/>
    </source>
</evidence>
<comment type="caution">
    <text evidence="7">The sequence shown here is derived from an EMBL/GenBank/DDBJ whole genome shotgun (WGS) entry which is preliminary data.</text>
</comment>
<dbReference type="STRING" id="82633.GCA_000974605_03287"/>
<dbReference type="InterPro" id="IPR017039">
    <property type="entry name" value="Virul_fac_BrkB"/>
</dbReference>
<dbReference type="PANTHER" id="PTHR30213">
    <property type="entry name" value="INNER MEMBRANE PROTEIN YHJD"/>
    <property type="match status" value="1"/>
</dbReference>
<feature type="transmembrane region" description="Helical" evidence="6">
    <location>
        <begin position="188"/>
        <end position="208"/>
    </location>
</feature>
<feature type="transmembrane region" description="Helical" evidence="6">
    <location>
        <begin position="98"/>
        <end position="118"/>
    </location>
</feature>
<evidence type="ECO:0000256" key="6">
    <source>
        <dbReference type="SAM" id="Phobius"/>
    </source>
</evidence>
<evidence type="ECO:0000313" key="8">
    <source>
        <dbReference type="Proteomes" id="UP000234341"/>
    </source>
</evidence>
<protein>
    <submittedName>
        <fullName evidence="7">Ribonuclease R</fullName>
    </submittedName>
</protein>
<evidence type="ECO:0000256" key="1">
    <source>
        <dbReference type="ARBA" id="ARBA00004651"/>
    </source>
</evidence>
<feature type="transmembrane region" description="Helical" evidence="6">
    <location>
        <begin position="32"/>
        <end position="57"/>
    </location>
</feature>
<dbReference type="EMBL" id="PJRP01000003">
    <property type="protein sequence ID" value="PLQ00845.1"/>
    <property type="molecule type" value="Genomic_DNA"/>
</dbReference>
<proteinExistence type="predicted"/>